<dbReference type="Proteomes" id="UP000032180">
    <property type="component" value="Chromosome 6"/>
</dbReference>
<reference evidence="1" key="3">
    <citation type="submission" date="2015-04" db="UniProtKB">
        <authorList>
            <consortium name="EnsemblPlants"/>
        </authorList>
    </citation>
    <scope>IDENTIFICATION</scope>
</reference>
<dbReference type="EnsemblPlants" id="LPERR06G20580.1">
    <property type="protein sequence ID" value="LPERR06G20580.1"/>
    <property type="gene ID" value="LPERR06G20580"/>
</dbReference>
<organism evidence="1 2">
    <name type="scientific">Leersia perrieri</name>
    <dbReference type="NCBI Taxonomy" id="77586"/>
    <lineage>
        <taxon>Eukaryota</taxon>
        <taxon>Viridiplantae</taxon>
        <taxon>Streptophyta</taxon>
        <taxon>Embryophyta</taxon>
        <taxon>Tracheophyta</taxon>
        <taxon>Spermatophyta</taxon>
        <taxon>Magnoliopsida</taxon>
        <taxon>Liliopsida</taxon>
        <taxon>Poales</taxon>
        <taxon>Poaceae</taxon>
        <taxon>BOP clade</taxon>
        <taxon>Oryzoideae</taxon>
        <taxon>Oryzeae</taxon>
        <taxon>Oryzinae</taxon>
        <taxon>Leersia</taxon>
    </lineage>
</organism>
<dbReference type="AlphaFoldDB" id="A0A0D9WT96"/>
<reference evidence="1 2" key="1">
    <citation type="submission" date="2012-08" db="EMBL/GenBank/DDBJ databases">
        <title>Oryza genome evolution.</title>
        <authorList>
            <person name="Wing R.A."/>
        </authorList>
    </citation>
    <scope>NUCLEOTIDE SEQUENCE</scope>
</reference>
<reference evidence="2" key="2">
    <citation type="submission" date="2013-12" db="EMBL/GenBank/DDBJ databases">
        <authorList>
            <person name="Yu Y."/>
            <person name="Lee S."/>
            <person name="de Baynast K."/>
            <person name="Wissotski M."/>
            <person name="Liu L."/>
            <person name="Talag J."/>
            <person name="Goicoechea J."/>
            <person name="Angelova A."/>
            <person name="Jetty R."/>
            <person name="Kudrna D."/>
            <person name="Golser W."/>
            <person name="Rivera L."/>
            <person name="Zhang J."/>
            <person name="Wing R."/>
        </authorList>
    </citation>
    <scope>NUCLEOTIDE SEQUENCE</scope>
</reference>
<keyword evidence="2" id="KW-1185">Reference proteome</keyword>
<sequence length="105" mass="10773">MARANVQMSPEKVTGAVAVTGNFEHLGRGRNGGGEVAERQARAIMSTAKRALEEEAAAAGGSGGKLSMKRSMEWFLESRRKRSTVAAAAAGAAAGEYGPSSSCSN</sequence>
<protein>
    <submittedName>
        <fullName evidence="1">Uncharacterized protein</fullName>
    </submittedName>
</protein>
<dbReference type="eggNOG" id="ENOG502R3V9">
    <property type="taxonomic scope" value="Eukaryota"/>
</dbReference>
<accession>A0A0D9WT96</accession>
<dbReference type="HOGENOM" id="CLU_2174860_0_0_1"/>
<evidence type="ECO:0000313" key="2">
    <source>
        <dbReference type="Proteomes" id="UP000032180"/>
    </source>
</evidence>
<evidence type="ECO:0000313" key="1">
    <source>
        <dbReference type="EnsemblPlants" id="LPERR06G20580.1"/>
    </source>
</evidence>
<proteinExistence type="predicted"/>
<dbReference type="Gramene" id="LPERR06G20580.1">
    <property type="protein sequence ID" value="LPERR06G20580.1"/>
    <property type="gene ID" value="LPERR06G20580"/>
</dbReference>
<name>A0A0D9WT96_9ORYZ</name>